<dbReference type="AlphaFoldDB" id="A0A1L8SYA1"/>
<dbReference type="STRING" id="319970.RV00_GL001378"/>
<feature type="transmembrane region" description="Helical" evidence="1">
    <location>
        <begin position="40"/>
        <end position="63"/>
    </location>
</feature>
<comment type="caution">
    <text evidence="2">The sequence shown here is derived from an EMBL/GenBank/DDBJ whole genome shotgun (WGS) entry which is preliminary data.</text>
</comment>
<evidence type="ECO:0000256" key="1">
    <source>
        <dbReference type="SAM" id="Phobius"/>
    </source>
</evidence>
<dbReference type="Proteomes" id="UP000183700">
    <property type="component" value="Unassembled WGS sequence"/>
</dbReference>
<organism evidence="2 3">
    <name type="scientific">Enterococcus devriesei</name>
    <dbReference type="NCBI Taxonomy" id="319970"/>
    <lineage>
        <taxon>Bacteria</taxon>
        <taxon>Bacillati</taxon>
        <taxon>Bacillota</taxon>
        <taxon>Bacilli</taxon>
        <taxon>Lactobacillales</taxon>
        <taxon>Enterococcaceae</taxon>
        <taxon>Enterococcus</taxon>
    </lineage>
</organism>
<proteinExistence type="predicted"/>
<sequence>MNEKRYFWQPELSISIIYWSLTFIVLFYGLILTLEKTHPYLQGNIIIGLFIFFAVMGLHRYLLIDEKEIKVRFSRFWKRETILREHIDCLIVRKDGVVLKRKGLSGTNFHLGLTKKRKASFVATFSAYYPEIEIKQEINEKISHD</sequence>
<feature type="transmembrane region" description="Helical" evidence="1">
    <location>
        <begin position="12"/>
        <end position="34"/>
    </location>
</feature>
<dbReference type="EMBL" id="JXKM01000002">
    <property type="protein sequence ID" value="OJG36933.1"/>
    <property type="molecule type" value="Genomic_DNA"/>
</dbReference>
<keyword evidence="1" id="KW-0812">Transmembrane</keyword>
<accession>A0A1L8SYA1</accession>
<gene>
    <name evidence="2" type="ORF">RV00_GL001378</name>
</gene>
<keyword evidence="3" id="KW-1185">Reference proteome</keyword>
<keyword evidence="1" id="KW-0472">Membrane</keyword>
<dbReference type="RefSeq" id="WP_071861344.1">
    <property type="nucleotide sequence ID" value="NZ_JBHLVS010000012.1"/>
</dbReference>
<evidence type="ECO:0008006" key="4">
    <source>
        <dbReference type="Google" id="ProtNLM"/>
    </source>
</evidence>
<evidence type="ECO:0000313" key="2">
    <source>
        <dbReference type="EMBL" id="OJG36933.1"/>
    </source>
</evidence>
<dbReference type="OrthoDB" id="2233065at2"/>
<dbReference type="Pfam" id="PF17255">
    <property type="entry name" value="EbsA"/>
    <property type="match status" value="1"/>
</dbReference>
<dbReference type="InterPro" id="IPR020215">
    <property type="entry name" value="EbsA-like"/>
</dbReference>
<keyword evidence="1" id="KW-1133">Transmembrane helix</keyword>
<protein>
    <recommendedName>
        <fullName evidence="4">EbsA protein</fullName>
    </recommendedName>
</protein>
<evidence type="ECO:0000313" key="3">
    <source>
        <dbReference type="Proteomes" id="UP000183700"/>
    </source>
</evidence>
<name>A0A1L8SYA1_9ENTE</name>
<reference evidence="2 3" key="1">
    <citation type="submission" date="2014-12" db="EMBL/GenBank/DDBJ databases">
        <title>Draft genome sequences of 29 type strains of Enterococci.</title>
        <authorList>
            <person name="Zhong Z."/>
            <person name="Sun Z."/>
            <person name="Liu W."/>
            <person name="Zhang W."/>
            <person name="Zhang H."/>
        </authorList>
    </citation>
    <scope>NUCLEOTIDE SEQUENCE [LARGE SCALE GENOMIC DNA]</scope>
    <source>
        <strain evidence="2 3">DSM 22802</strain>
    </source>
</reference>